<gene>
    <name evidence="1" type="ORF">A33I_14145</name>
</gene>
<dbReference type="Proteomes" id="UP000017170">
    <property type="component" value="Unassembled WGS sequence"/>
</dbReference>
<protein>
    <submittedName>
        <fullName evidence="1">Uncharacterized protein</fullName>
    </submittedName>
</protein>
<name>U6SMN2_9BACI</name>
<sequence>MKAKVIKRFRDKHTKKTHNLGTFYEGSEHRIQELQGFGWLGQAEEDAAKINELLDCSIAEVKTNTEGLSVDDLSELLEQEKYSKNRKGVIEHFESVIATREEPPDGEGE</sequence>
<comment type="caution">
    <text evidence="1">The sequence shown here is derived from an EMBL/GenBank/DDBJ whole genome shotgun (WGS) entry which is preliminary data.</text>
</comment>
<accession>U6SMN2</accession>
<dbReference type="RefSeq" id="WP_022628460.1">
    <property type="nucleotide sequence ID" value="NZ_ATAE01000031.1"/>
</dbReference>
<dbReference type="EMBL" id="ATAE01000031">
    <property type="protein sequence ID" value="ERN52833.1"/>
    <property type="molecule type" value="Genomic_DNA"/>
</dbReference>
<keyword evidence="2" id="KW-1185">Reference proteome</keyword>
<proteinExistence type="predicted"/>
<reference evidence="1 2" key="1">
    <citation type="journal article" date="2013" name="Genome Announc.">
        <title>Genome Sequence of the Extreme Obligate Alkaliphile Bacillus marmarensis Strain DSM 21297.</title>
        <authorList>
            <person name="Wernick D.G."/>
            <person name="Choi K.Y."/>
            <person name="Tat C.A."/>
            <person name="Lafontaine Rivera J.G."/>
            <person name="Liao J.C."/>
        </authorList>
    </citation>
    <scope>NUCLEOTIDE SEQUENCE [LARGE SCALE GENOMIC DNA]</scope>
    <source>
        <strain evidence="1 2">DSM 21297</strain>
    </source>
</reference>
<dbReference type="AlphaFoldDB" id="U6SMN2"/>
<evidence type="ECO:0000313" key="2">
    <source>
        <dbReference type="Proteomes" id="UP000017170"/>
    </source>
</evidence>
<dbReference type="PATRIC" id="fig|1188261.3.peg.2256"/>
<organism evidence="1 2">
    <name type="scientific">Alkalihalophilus marmarensis DSM 21297</name>
    <dbReference type="NCBI Taxonomy" id="1188261"/>
    <lineage>
        <taxon>Bacteria</taxon>
        <taxon>Bacillati</taxon>
        <taxon>Bacillota</taxon>
        <taxon>Bacilli</taxon>
        <taxon>Bacillales</taxon>
        <taxon>Bacillaceae</taxon>
        <taxon>Alkalihalophilus</taxon>
    </lineage>
</organism>
<evidence type="ECO:0000313" key="1">
    <source>
        <dbReference type="EMBL" id="ERN52833.1"/>
    </source>
</evidence>